<dbReference type="RefSeq" id="WP_203917948.1">
    <property type="nucleotide sequence ID" value="NZ_BONZ01000022.1"/>
</dbReference>
<dbReference type="SUPFAM" id="SSF160424">
    <property type="entry name" value="BH3703-like"/>
    <property type="match status" value="1"/>
</dbReference>
<dbReference type="Proteomes" id="UP000642748">
    <property type="component" value="Unassembled WGS sequence"/>
</dbReference>
<protein>
    <submittedName>
        <fullName evidence="1">Uncharacterized protein</fullName>
    </submittedName>
</protein>
<keyword evidence="2" id="KW-1185">Reference proteome</keyword>
<comment type="caution">
    <text evidence="1">The sequence shown here is derived from an EMBL/GenBank/DDBJ whole genome shotgun (WGS) entry which is preliminary data.</text>
</comment>
<accession>A0A8J3VQF7</accession>
<name>A0A8J3VQF7_9ACTN</name>
<dbReference type="AlphaFoldDB" id="A0A8J3VQF7"/>
<sequence>MDAARAVSLVVDWIRSHGLDYPTEGLEADRFDVGWSVYAPVDIDETDPMAFLELPVGRSVFLIGDCGRVQEFSSSVPPQQALDRFIADELALGCLGGGSDESRLLAEFELQFERIPSGAPRAVNELSVVHAPSDSASVAAEASRLIDPIVQQLAQLGPSGWERFSAEFAYTVSAEIGDLRFWVRGRSGLVSGLVPVPESIGELVRRQRRVAAQMPAGPWWRLLLSVTNRGETTVNYDYGDEPFPDGHLMLPEHYRDDLASYPRAHVPVWLAGYVAGPAAQGRDPHQAATAAAADAAAGRAAAATDEIPSLPEVWARWAVLSATYAGAGAEPGPEPRIFPGYAWYENGHRDGSVLFLLPGERAVLSGGSWNSELLDAAYNGAGQLPDLYAGAPAWVTDGVLNTRNRNGLLTFCFWWANGRWYRGATDTDDELDACLPDVWTLDESIRAMTELTGPRTARACRTLLTAATDRQATADQVAALFTDQPGADVDTAVNQLDLAGLLAR</sequence>
<organism evidence="1 2">
    <name type="scientific">Rugosimonospora africana</name>
    <dbReference type="NCBI Taxonomy" id="556532"/>
    <lineage>
        <taxon>Bacteria</taxon>
        <taxon>Bacillati</taxon>
        <taxon>Actinomycetota</taxon>
        <taxon>Actinomycetes</taxon>
        <taxon>Micromonosporales</taxon>
        <taxon>Micromonosporaceae</taxon>
        <taxon>Rugosimonospora</taxon>
    </lineage>
</organism>
<proteinExistence type="predicted"/>
<evidence type="ECO:0000313" key="1">
    <source>
        <dbReference type="EMBL" id="GIH14278.1"/>
    </source>
</evidence>
<evidence type="ECO:0000313" key="2">
    <source>
        <dbReference type="Proteomes" id="UP000642748"/>
    </source>
</evidence>
<gene>
    <name evidence="1" type="ORF">Raf01_24500</name>
</gene>
<dbReference type="EMBL" id="BONZ01000022">
    <property type="protein sequence ID" value="GIH14278.1"/>
    <property type="molecule type" value="Genomic_DNA"/>
</dbReference>
<dbReference type="InterPro" id="IPR036170">
    <property type="entry name" value="YezG-like_sf"/>
</dbReference>
<reference evidence="1" key="1">
    <citation type="submission" date="2021-01" db="EMBL/GenBank/DDBJ databases">
        <title>Whole genome shotgun sequence of Rugosimonospora africana NBRC 104875.</title>
        <authorList>
            <person name="Komaki H."/>
            <person name="Tamura T."/>
        </authorList>
    </citation>
    <scope>NUCLEOTIDE SEQUENCE</scope>
    <source>
        <strain evidence="1">NBRC 104875</strain>
    </source>
</reference>